<dbReference type="InterPro" id="IPR011991">
    <property type="entry name" value="ArsR-like_HTH"/>
</dbReference>
<organism evidence="5 6">
    <name type="scientific">Aquamicrobium terrae</name>
    <dbReference type="NCBI Taxonomy" id="1324945"/>
    <lineage>
        <taxon>Bacteria</taxon>
        <taxon>Pseudomonadati</taxon>
        <taxon>Pseudomonadota</taxon>
        <taxon>Alphaproteobacteria</taxon>
        <taxon>Hyphomicrobiales</taxon>
        <taxon>Phyllobacteriaceae</taxon>
        <taxon>Aquamicrobium</taxon>
    </lineage>
</organism>
<dbReference type="Proteomes" id="UP001549076">
    <property type="component" value="Unassembled WGS sequence"/>
</dbReference>
<dbReference type="InterPro" id="IPR019888">
    <property type="entry name" value="Tscrpt_reg_AsnC-like"/>
</dbReference>
<dbReference type="InterPro" id="IPR036390">
    <property type="entry name" value="WH_DNA-bd_sf"/>
</dbReference>
<dbReference type="Pfam" id="PF13404">
    <property type="entry name" value="HTH_AsnC-type"/>
    <property type="match status" value="1"/>
</dbReference>
<dbReference type="PROSITE" id="PS00519">
    <property type="entry name" value="HTH_ASNC_1"/>
    <property type="match status" value="1"/>
</dbReference>
<dbReference type="RefSeq" id="WP_354198568.1">
    <property type="nucleotide sequence ID" value="NZ_JBEPML010000021.1"/>
</dbReference>
<keyword evidence="6" id="KW-1185">Reference proteome</keyword>
<dbReference type="CDD" id="cd00090">
    <property type="entry name" value="HTH_ARSR"/>
    <property type="match status" value="1"/>
</dbReference>
<dbReference type="PRINTS" id="PR00033">
    <property type="entry name" value="HTHASNC"/>
</dbReference>
<evidence type="ECO:0000256" key="3">
    <source>
        <dbReference type="ARBA" id="ARBA00023163"/>
    </source>
</evidence>
<accession>A0ABV2N5L9</accession>
<keyword evidence="1" id="KW-0805">Transcription regulation</keyword>
<dbReference type="Gene3D" id="3.30.70.920">
    <property type="match status" value="1"/>
</dbReference>
<evidence type="ECO:0000256" key="1">
    <source>
        <dbReference type="ARBA" id="ARBA00023015"/>
    </source>
</evidence>
<reference evidence="5 6" key="1">
    <citation type="submission" date="2024-06" db="EMBL/GenBank/DDBJ databases">
        <title>Genomic Encyclopedia of Type Strains, Phase IV (KMG-IV): sequencing the most valuable type-strain genomes for metagenomic binning, comparative biology and taxonomic classification.</title>
        <authorList>
            <person name="Goeker M."/>
        </authorList>
    </citation>
    <scope>NUCLEOTIDE SEQUENCE [LARGE SCALE GENOMIC DNA]</scope>
    <source>
        <strain evidence="5 6">DSM 27865</strain>
    </source>
</reference>
<evidence type="ECO:0000259" key="4">
    <source>
        <dbReference type="PROSITE" id="PS50956"/>
    </source>
</evidence>
<dbReference type="SMART" id="SM00344">
    <property type="entry name" value="HTH_ASNC"/>
    <property type="match status" value="1"/>
</dbReference>
<dbReference type="InterPro" id="IPR019887">
    <property type="entry name" value="Tscrpt_reg_AsnC/Lrp_C"/>
</dbReference>
<dbReference type="PANTHER" id="PTHR30154:SF53">
    <property type="entry name" value="HTH-TYPE TRANSCRIPTIONAL REGULATOR LRPC"/>
    <property type="match status" value="1"/>
</dbReference>
<comment type="caution">
    <text evidence="5">The sequence shown here is derived from an EMBL/GenBank/DDBJ whole genome shotgun (WGS) entry which is preliminary data.</text>
</comment>
<evidence type="ECO:0000313" key="6">
    <source>
        <dbReference type="Proteomes" id="UP001549076"/>
    </source>
</evidence>
<name>A0ABV2N5L9_9HYPH</name>
<sequence length="157" mass="16888">MKRLGIENGALDAVDARIVALLADNARIPTAELARSVGLSAPSVAERLRRLEDSGVIEGYMARIAPAAIGYPVSAWLRVRPVPGELKRVAEIIRSIPEITECDRITGEDCFLARVRVASVADLERLLDQLVPYAMTNTAIVQSSPVLPRLPPLAPAA</sequence>
<dbReference type="EMBL" id="JBEPML010000021">
    <property type="protein sequence ID" value="MET3794110.1"/>
    <property type="molecule type" value="Genomic_DNA"/>
</dbReference>
<feature type="domain" description="HTH asnC-type" evidence="4">
    <location>
        <begin position="11"/>
        <end position="72"/>
    </location>
</feature>
<dbReference type="InterPro" id="IPR036388">
    <property type="entry name" value="WH-like_DNA-bd_sf"/>
</dbReference>
<dbReference type="PANTHER" id="PTHR30154">
    <property type="entry name" value="LEUCINE-RESPONSIVE REGULATORY PROTEIN"/>
    <property type="match status" value="1"/>
</dbReference>
<protein>
    <submittedName>
        <fullName evidence="5">Lrp/AsnC family leucine-responsive transcriptional regulator</fullName>
    </submittedName>
</protein>
<dbReference type="InterPro" id="IPR011008">
    <property type="entry name" value="Dimeric_a/b-barrel"/>
</dbReference>
<dbReference type="PROSITE" id="PS50956">
    <property type="entry name" value="HTH_ASNC_2"/>
    <property type="match status" value="1"/>
</dbReference>
<keyword evidence="3" id="KW-0804">Transcription</keyword>
<proteinExistence type="predicted"/>
<dbReference type="Gene3D" id="1.10.10.10">
    <property type="entry name" value="Winged helix-like DNA-binding domain superfamily/Winged helix DNA-binding domain"/>
    <property type="match status" value="1"/>
</dbReference>
<evidence type="ECO:0000256" key="2">
    <source>
        <dbReference type="ARBA" id="ARBA00023125"/>
    </source>
</evidence>
<dbReference type="SUPFAM" id="SSF54909">
    <property type="entry name" value="Dimeric alpha+beta barrel"/>
    <property type="match status" value="1"/>
</dbReference>
<dbReference type="SUPFAM" id="SSF46785">
    <property type="entry name" value="Winged helix' DNA-binding domain"/>
    <property type="match status" value="1"/>
</dbReference>
<dbReference type="Pfam" id="PF01037">
    <property type="entry name" value="AsnC_trans_reg"/>
    <property type="match status" value="1"/>
</dbReference>
<gene>
    <name evidence="5" type="ORF">ABID37_004350</name>
</gene>
<dbReference type="InterPro" id="IPR000485">
    <property type="entry name" value="AsnC-type_HTH_dom"/>
</dbReference>
<keyword evidence="2" id="KW-0238">DNA-binding</keyword>
<dbReference type="InterPro" id="IPR019885">
    <property type="entry name" value="Tscrpt_reg_HTH_AsnC-type_CS"/>
</dbReference>
<evidence type="ECO:0000313" key="5">
    <source>
        <dbReference type="EMBL" id="MET3794110.1"/>
    </source>
</evidence>